<dbReference type="EMBL" id="ML002311">
    <property type="protein sequence ID" value="RKP38980.1"/>
    <property type="molecule type" value="Genomic_DNA"/>
</dbReference>
<dbReference type="Proteomes" id="UP000268162">
    <property type="component" value="Unassembled WGS sequence"/>
</dbReference>
<keyword evidence="1" id="KW-0812">Transmembrane</keyword>
<organism evidence="2 3">
    <name type="scientific">Dimargaris cristalligena</name>
    <dbReference type="NCBI Taxonomy" id="215637"/>
    <lineage>
        <taxon>Eukaryota</taxon>
        <taxon>Fungi</taxon>
        <taxon>Fungi incertae sedis</taxon>
        <taxon>Zoopagomycota</taxon>
        <taxon>Kickxellomycotina</taxon>
        <taxon>Dimargaritomycetes</taxon>
        <taxon>Dimargaritales</taxon>
        <taxon>Dimargaritaceae</taxon>
        <taxon>Dimargaris</taxon>
    </lineage>
</organism>
<sequence length="144" mass="15902">MARSQLSGRWKIDWLIDHQFFDGNQGAGAINADRGDKPKAYPMKVTATLPNLATLAAVTAIAVAMTPGVFSAPLIRDDTVTRQSDYANIRSPSQLISEKSLTETTEDIDLFEAARQKLKNMRITLSPSAFRNSGFDDSIFVYIF</sequence>
<protein>
    <submittedName>
        <fullName evidence="2">Uncharacterized protein</fullName>
    </submittedName>
</protein>
<evidence type="ECO:0000313" key="3">
    <source>
        <dbReference type="Proteomes" id="UP000268162"/>
    </source>
</evidence>
<gene>
    <name evidence="2" type="ORF">BJ085DRAFT_27445</name>
</gene>
<feature type="transmembrane region" description="Helical" evidence="1">
    <location>
        <begin position="52"/>
        <end position="75"/>
    </location>
</feature>
<keyword evidence="3" id="KW-1185">Reference proteome</keyword>
<reference evidence="3" key="1">
    <citation type="journal article" date="2018" name="Nat. Microbiol.">
        <title>Leveraging single-cell genomics to expand the fungal tree of life.</title>
        <authorList>
            <person name="Ahrendt S.R."/>
            <person name="Quandt C.A."/>
            <person name="Ciobanu D."/>
            <person name="Clum A."/>
            <person name="Salamov A."/>
            <person name="Andreopoulos B."/>
            <person name="Cheng J.F."/>
            <person name="Woyke T."/>
            <person name="Pelin A."/>
            <person name="Henrissat B."/>
            <person name="Reynolds N.K."/>
            <person name="Benny G.L."/>
            <person name="Smith M.E."/>
            <person name="James T.Y."/>
            <person name="Grigoriev I.V."/>
        </authorList>
    </citation>
    <scope>NUCLEOTIDE SEQUENCE [LARGE SCALE GENOMIC DNA]</scope>
    <source>
        <strain evidence="3">RSA 468</strain>
    </source>
</reference>
<name>A0A4Q0A1F9_9FUNG</name>
<keyword evidence="1" id="KW-0472">Membrane</keyword>
<keyword evidence="1" id="KW-1133">Transmembrane helix</keyword>
<accession>A0A4Q0A1F9</accession>
<evidence type="ECO:0000256" key="1">
    <source>
        <dbReference type="SAM" id="Phobius"/>
    </source>
</evidence>
<proteinExistence type="predicted"/>
<dbReference type="AlphaFoldDB" id="A0A4Q0A1F9"/>
<evidence type="ECO:0000313" key="2">
    <source>
        <dbReference type="EMBL" id="RKP38980.1"/>
    </source>
</evidence>